<proteinExistence type="predicted"/>
<dbReference type="InterPro" id="IPR041705">
    <property type="entry name" value="PIN_Sll0205"/>
</dbReference>
<accession>A0A5C1ACL1</accession>
<dbReference type="RefSeq" id="WP_149109706.1">
    <property type="nucleotide sequence ID" value="NZ_CP042425.1"/>
</dbReference>
<dbReference type="CDD" id="cd09872">
    <property type="entry name" value="PIN_Sll0205-like"/>
    <property type="match status" value="1"/>
</dbReference>
<reference evidence="3" key="1">
    <citation type="submission" date="2019-08" db="EMBL/GenBank/DDBJ databases">
        <title>Limnoglobus roseus gen. nov., sp. nov., a novel freshwater planctomycete with a giant genome from the family Gemmataceae.</title>
        <authorList>
            <person name="Kulichevskaya I.S."/>
            <person name="Naumoff D.G."/>
            <person name="Miroshnikov K."/>
            <person name="Ivanova A."/>
            <person name="Philippov D.A."/>
            <person name="Hakobyan A."/>
            <person name="Rijpstra I.C."/>
            <person name="Sinninghe Damste J.S."/>
            <person name="Liesack W."/>
            <person name="Dedysh S.N."/>
        </authorList>
    </citation>
    <scope>NUCLEOTIDE SEQUENCE [LARGE SCALE GENOMIC DNA]</scope>
    <source>
        <strain evidence="3">PX52</strain>
    </source>
</reference>
<dbReference type="Pfam" id="PF01850">
    <property type="entry name" value="PIN"/>
    <property type="match status" value="1"/>
</dbReference>
<dbReference type="InterPro" id="IPR052919">
    <property type="entry name" value="TA_system_RNase"/>
</dbReference>
<dbReference type="InterPro" id="IPR002716">
    <property type="entry name" value="PIN_dom"/>
</dbReference>
<dbReference type="Gene3D" id="3.40.50.1010">
    <property type="entry name" value="5'-nuclease"/>
    <property type="match status" value="1"/>
</dbReference>
<protein>
    <submittedName>
        <fullName evidence="2">Twitching motility protein PilT</fullName>
    </submittedName>
</protein>
<sequence>MNVLLDTHIFLWHILNDAKLPTAYRLTIQNPSNRVYLSAASVWEAVIKYQMGKLPLPAPPAIYLPLQRDAHGIAALPIDEGAMVHLANLPALHRDPFDRLLVAQALQHGLTIATVDQAVIAYPVSVLPSV</sequence>
<evidence type="ECO:0000313" key="2">
    <source>
        <dbReference type="EMBL" id="QEL14844.1"/>
    </source>
</evidence>
<dbReference type="SUPFAM" id="SSF88723">
    <property type="entry name" value="PIN domain-like"/>
    <property type="match status" value="1"/>
</dbReference>
<dbReference type="KEGG" id="lrs:PX52LOC_01742"/>
<organism evidence="2 3">
    <name type="scientific">Limnoglobus roseus</name>
    <dbReference type="NCBI Taxonomy" id="2598579"/>
    <lineage>
        <taxon>Bacteria</taxon>
        <taxon>Pseudomonadati</taxon>
        <taxon>Planctomycetota</taxon>
        <taxon>Planctomycetia</taxon>
        <taxon>Gemmatales</taxon>
        <taxon>Gemmataceae</taxon>
        <taxon>Limnoglobus</taxon>
    </lineage>
</organism>
<keyword evidence="3" id="KW-1185">Reference proteome</keyword>
<dbReference type="PANTHER" id="PTHR36173:SF2">
    <property type="entry name" value="RIBONUCLEASE VAPC16"/>
    <property type="match status" value="1"/>
</dbReference>
<name>A0A5C1ACL1_9BACT</name>
<dbReference type="Proteomes" id="UP000324974">
    <property type="component" value="Chromosome"/>
</dbReference>
<feature type="domain" description="PIN" evidence="1">
    <location>
        <begin position="3"/>
        <end position="118"/>
    </location>
</feature>
<gene>
    <name evidence="2" type="ORF">PX52LOC_01742</name>
</gene>
<dbReference type="InterPro" id="IPR029060">
    <property type="entry name" value="PIN-like_dom_sf"/>
</dbReference>
<evidence type="ECO:0000313" key="3">
    <source>
        <dbReference type="Proteomes" id="UP000324974"/>
    </source>
</evidence>
<dbReference type="OrthoDB" id="9798990at2"/>
<dbReference type="PANTHER" id="PTHR36173">
    <property type="entry name" value="RIBONUCLEASE VAPC16-RELATED"/>
    <property type="match status" value="1"/>
</dbReference>
<dbReference type="EMBL" id="CP042425">
    <property type="protein sequence ID" value="QEL14844.1"/>
    <property type="molecule type" value="Genomic_DNA"/>
</dbReference>
<evidence type="ECO:0000259" key="1">
    <source>
        <dbReference type="Pfam" id="PF01850"/>
    </source>
</evidence>
<dbReference type="AlphaFoldDB" id="A0A5C1ACL1"/>